<keyword evidence="9" id="KW-1185">Reference proteome</keyword>
<evidence type="ECO:0000313" key="9">
    <source>
        <dbReference type="Proteomes" id="UP000019249"/>
    </source>
</evidence>
<proteinExistence type="predicted"/>
<feature type="domain" description="Lipopolysaccharide assembly protein A" evidence="7">
    <location>
        <begin position="24"/>
        <end position="85"/>
    </location>
</feature>
<keyword evidence="1" id="KW-1003">Cell membrane</keyword>
<accession>A0ABN0RF72</accession>
<dbReference type="PANTHER" id="PTHR41335">
    <property type="entry name" value="MEMBRANE PROTEIN-RELATED"/>
    <property type="match status" value="1"/>
</dbReference>
<evidence type="ECO:0000256" key="3">
    <source>
        <dbReference type="ARBA" id="ARBA00022989"/>
    </source>
</evidence>
<name>A0ABN0RF72_9LIST</name>
<evidence type="ECO:0000256" key="6">
    <source>
        <dbReference type="SAM" id="Phobius"/>
    </source>
</evidence>
<feature type="region of interest" description="Disordered" evidence="5">
    <location>
        <begin position="90"/>
        <end position="116"/>
    </location>
</feature>
<organism evidence="8 9">
    <name type="scientific">Listeria floridensis FSL S10-1187</name>
    <dbReference type="NCBI Taxonomy" id="1265817"/>
    <lineage>
        <taxon>Bacteria</taxon>
        <taxon>Bacillati</taxon>
        <taxon>Bacillota</taxon>
        <taxon>Bacilli</taxon>
        <taxon>Bacillales</taxon>
        <taxon>Listeriaceae</taxon>
        <taxon>Listeria</taxon>
    </lineage>
</organism>
<dbReference type="InterPro" id="IPR010445">
    <property type="entry name" value="LapA_dom"/>
</dbReference>
<gene>
    <name evidence="8" type="ORF">MFLO_08557</name>
</gene>
<protein>
    <recommendedName>
        <fullName evidence="7">Lipopolysaccharide assembly protein A domain-containing protein</fullName>
    </recommendedName>
</protein>
<dbReference type="EMBL" id="AODF01000015">
    <property type="protein sequence ID" value="EUJ31843.1"/>
    <property type="molecule type" value="Genomic_DNA"/>
</dbReference>
<sequence length="116" mass="12910">MKNQWQVILGIILVIFIAIFAIINVDSVEVNFLFAKANWPLVLVILGSVLVGCLIIFCLNIAKVRTANKQIKQLKAEKTELSRQLAAAEAMHSKKSTIDVKKTEAPIEPKKENPNL</sequence>
<dbReference type="PANTHER" id="PTHR41335:SF1">
    <property type="entry name" value="MEMBRANE PROTEIN"/>
    <property type="match status" value="1"/>
</dbReference>
<evidence type="ECO:0000256" key="4">
    <source>
        <dbReference type="ARBA" id="ARBA00023136"/>
    </source>
</evidence>
<comment type="caution">
    <text evidence="8">The sequence shown here is derived from an EMBL/GenBank/DDBJ whole genome shotgun (WGS) entry which is preliminary data.</text>
</comment>
<dbReference type="Proteomes" id="UP000019249">
    <property type="component" value="Unassembled WGS sequence"/>
</dbReference>
<dbReference type="Pfam" id="PF06305">
    <property type="entry name" value="LapA_dom"/>
    <property type="match status" value="1"/>
</dbReference>
<evidence type="ECO:0000313" key="8">
    <source>
        <dbReference type="EMBL" id="EUJ31843.1"/>
    </source>
</evidence>
<evidence type="ECO:0000259" key="7">
    <source>
        <dbReference type="Pfam" id="PF06305"/>
    </source>
</evidence>
<evidence type="ECO:0000256" key="2">
    <source>
        <dbReference type="ARBA" id="ARBA00022692"/>
    </source>
</evidence>
<keyword evidence="2 6" id="KW-0812">Transmembrane</keyword>
<keyword evidence="3 6" id="KW-1133">Transmembrane helix</keyword>
<evidence type="ECO:0000256" key="5">
    <source>
        <dbReference type="SAM" id="MobiDB-lite"/>
    </source>
</evidence>
<feature type="transmembrane region" description="Helical" evidence="6">
    <location>
        <begin position="7"/>
        <end position="25"/>
    </location>
</feature>
<reference evidence="8 9" key="1">
    <citation type="journal article" date="2014" name="Int. J. Syst. Evol. Microbiol.">
        <title>Listeria floridensis sp. nov., Listeria aquatica sp. nov., Listeria cornellensis sp. nov., Listeria riparia sp. nov. and Listeria grandensis sp. nov., from agricultural and natural environments.</title>
        <authorList>
            <person name="den Bakker H.C."/>
            <person name="Warchocki S."/>
            <person name="Wright E.M."/>
            <person name="Allred A.F."/>
            <person name="Ahlstrom C."/>
            <person name="Manuel C.S."/>
            <person name="Stasiewicz M.J."/>
            <person name="Burrell A."/>
            <person name="Roof S."/>
            <person name="Strawn L."/>
            <person name="Fortes E.D."/>
            <person name="Nightingale K.K."/>
            <person name="Kephart D."/>
            <person name="Wiedmann M."/>
        </authorList>
    </citation>
    <scope>NUCLEOTIDE SEQUENCE [LARGE SCALE GENOMIC DNA]</scope>
    <source>
        <strain evidence="8 9">FSL S10-1187</strain>
    </source>
</reference>
<keyword evidence="4 6" id="KW-0472">Membrane</keyword>
<feature type="transmembrane region" description="Helical" evidence="6">
    <location>
        <begin position="37"/>
        <end position="62"/>
    </location>
</feature>
<evidence type="ECO:0000256" key="1">
    <source>
        <dbReference type="ARBA" id="ARBA00022475"/>
    </source>
</evidence>
<feature type="compositionally biased region" description="Basic and acidic residues" evidence="5">
    <location>
        <begin position="96"/>
        <end position="116"/>
    </location>
</feature>